<feature type="binding site" evidence="8">
    <location>
        <position position="162"/>
    </location>
    <ligand>
        <name>(R)-pantoate</name>
        <dbReference type="ChEBI" id="CHEBI:15980"/>
    </ligand>
</feature>
<evidence type="ECO:0000256" key="1">
    <source>
        <dbReference type="ARBA" id="ARBA00004990"/>
    </source>
</evidence>
<reference evidence="9 10" key="1">
    <citation type="submission" date="2023-10" db="EMBL/GenBank/DDBJ databases">
        <title>Novel methanotroph of the genus Methylocapsa from a subarctic wetland.</title>
        <authorList>
            <person name="Belova S.E."/>
            <person name="Oshkin I.Y."/>
            <person name="Miroshnikov K."/>
            <person name="Dedysh S.N."/>
        </authorList>
    </citation>
    <scope>NUCLEOTIDE SEQUENCE [LARGE SCALE GENOMIC DNA]</scope>
    <source>
        <strain evidence="9 10">RX1</strain>
    </source>
</reference>
<keyword evidence="6 8" id="KW-0067">ATP-binding</keyword>
<feature type="binding site" evidence="8">
    <location>
        <begin position="156"/>
        <end position="159"/>
    </location>
    <ligand>
        <name>ATP</name>
        <dbReference type="ChEBI" id="CHEBI:30616"/>
    </ligand>
</feature>
<comment type="pathway">
    <text evidence="1 8">Cofactor biosynthesis; (R)-pantothenate biosynthesis; (R)-pantothenate from (R)-pantoate and beta-alanine: step 1/1.</text>
</comment>
<dbReference type="InterPro" id="IPR014729">
    <property type="entry name" value="Rossmann-like_a/b/a_fold"/>
</dbReference>
<dbReference type="PANTHER" id="PTHR21299">
    <property type="entry name" value="CYTIDYLATE KINASE/PANTOATE-BETA-ALANINE LIGASE"/>
    <property type="match status" value="1"/>
</dbReference>
<evidence type="ECO:0000256" key="2">
    <source>
        <dbReference type="ARBA" id="ARBA00009256"/>
    </source>
</evidence>
<dbReference type="Gene3D" id="3.40.50.620">
    <property type="entry name" value="HUPs"/>
    <property type="match status" value="1"/>
</dbReference>
<feature type="binding site" evidence="8">
    <location>
        <position position="69"/>
    </location>
    <ligand>
        <name>beta-alanine</name>
        <dbReference type="ChEBI" id="CHEBI:57966"/>
    </ligand>
</feature>
<dbReference type="NCBIfam" id="TIGR00018">
    <property type="entry name" value="panC"/>
    <property type="match status" value="1"/>
</dbReference>
<feature type="active site" description="Proton donor" evidence="8">
    <location>
        <position position="45"/>
    </location>
</feature>
<keyword evidence="3 8" id="KW-0436">Ligase</keyword>
<evidence type="ECO:0000256" key="5">
    <source>
        <dbReference type="ARBA" id="ARBA00022741"/>
    </source>
</evidence>
<keyword evidence="4 8" id="KW-0566">Pantothenate biosynthesis</keyword>
<comment type="catalytic activity">
    <reaction evidence="7 8">
        <text>(R)-pantoate + beta-alanine + ATP = (R)-pantothenate + AMP + diphosphate + H(+)</text>
        <dbReference type="Rhea" id="RHEA:10912"/>
        <dbReference type="ChEBI" id="CHEBI:15378"/>
        <dbReference type="ChEBI" id="CHEBI:15980"/>
        <dbReference type="ChEBI" id="CHEBI:29032"/>
        <dbReference type="ChEBI" id="CHEBI:30616"/>
        <dbReference type="ChEBI" id="CHEBI:33019"/>
        <dbReference type="ChEBI" id="CHEBI:57966"/>
        <dbReference type="ChEBI" id="CHEBI:456215"/>
        <dbReference type="EC" id="6.3.2.1"/>
    </reaction>
</comment>
<comment type="subunit">
    <text evidence="8">Homodimer.</text>
</comment>
<comment type="similarity">
    <text evidence="2 8">Belongs to the pantothenate synthetase family.</text>
</comment>
<feature type="binding site" evidence="8">
    <location>
        <begin position="193"/>
        <end position="196"/>
    </location>
    <ligand>
        <name>ATP</name>
        <dbReference type="ChEBI" id="CHEBI:30616"/>
    </ligand>
</feature>
<dbReference type="Pfam" id="PF02569">
    <property type="entry name" value="Pantoate_ligase"/>
    <property type="match status" value="1"/>
</dbReference>
<evidence type="ECO:0000313" key="10">
    <source>
        <dbReference type="Proteomes" id="UP001626536"/>
    </source>
</evidence>
<comment type="function">
    <text evidence="8">Catalyzes the condensation of pantoate with beta-alanine in an ATP-dependent reaction via a pantoyl-adenylate intermediate.</text>
</comment>
<dbReference type="GO" id="GO:0016874">
    <property type="term" value="F:ligase activity"/>
    <property type="evidence" value="ECO:0007669"/>
    <property type="project" value="UniProtKB-KW"/>
</dbReference>
<protein>
    <recommendedName>
        <fullName evidence="8">Pantothenate synthetase</fullName>
        <shortName evidence="8">PS</shortName>
        <ecNumber evidence="8">6.3.2.1</ecNumber>
    </recommendedName>
    <alternativeName>
        <fullName evidence="8">Pantoate--beta-alanine ligase</fullName>
    </alternativeName>
    <alternativeName>
        <fullName evidence="8">Pantoate-activating enzyme</fullName>
    </alternativeName>
</protein>
<evidence type="ECO:0000256" key="8">
    <source>
        <dbReference type="HAMAP-Rule" id="MF_00158"/>
    </source>
</evidence>
<evidence type="ECO:0000256" key="7">
    <source>
        <dbReference type="ARBA" id="ARBA00048258"/>
    </source>
</evidence>
<comment type="subcellular location">
    <subcellularLocation>
        <location evidence="8">Cytoplasm</location>
    </subcellularLocation>
</comment>
<dbReference type="InterPro" id="IPR003721">
    <property type="entry name" value="Pantoate_ligase"/>
</dbReference>
<evidence type="ECO:0000256" key="4">
    <source>
        <dbReference type="ARBA" id="ARBA00022655"/>
    </source>
</evidence>
<dbReference type="PANTHER" id="PTHR21299:SF1">
    <property type="entry name" value="PANTOATE--BETA-ALANINE LIGASE"/>
    <property type="match status" value="1"/>
</dbReference>
<dbReference type="HAMAP" id="MF_00158">
    <property type="entry name" value="PanC"/>
    <property type="match status" value="1"/>
</dbReference>
<accession>A0ABZ0HNE5</accession>
<evidence type="ECO:0000256" key="3">
    <source>
        <dbReference type="ARBA" id="ARBA00022598"/>
    </source>
</evidence>
<sequence length="287" mass="30653">MAVEGASRVRIVREAASLRAQVADWRRQGETIAFVPTMGALHAGHISLVGEAKTLASRVVMSIFVNPTQFAPTEDFGAYPRAFEADAAKFDAAGGDLLFAPAVENMYPQNFATLINVEGPAVAGLEDRFRPTHFSGVATIVAKLLNLCRADLAIFGEKDYQQLKVVTQMARDLDFETKILGAPTIREKDGLALSSRNVYLSAEERRVAPVLHAALARCAADISKGAAIEAALDVARAALADAGFVTDYVEARHAETLRPVASLVDGPIRLLAAAKLGKTRLIDNIAA</sequence>
<dbReference type="EC" id="6.3.2.1" evidence="8"/>
<gene>
    <name evidence="8 9" type="primary">panC</name>
    <name evidence="9" type="ORF">RZS28_12810</name>
</gene>
<keyword evidence="5 8" id="KW-0547">Nucleotide-binding</keyword>
<dbReference type="RefSeq" id="WP_407338131.1">
    <property type="nucleotide sequence ID" value="NZ_CP136862.1"/>
</dbReference>
<comment type="miscellaneous">
    <text evidence="8">The reaction proceeds by a bi uni uni bi ping pong mechanism.</text>
</comment>
<proteinExistence type="inferred from homology"/>
<keyword evidence="8" id="KW-0963">Cytoplasm</keyword>
<name>A0ABZ0HNE5_9HYPH</name>
<evidence type="ECO:0000313" key="9">
    <source>
        <dbReference type="EMBL" id="WOJ88693.1"/>
    </source>
</evidence>
<dbReference type="NCBIfam" id="TIGR00125">
    <property type="entry name" value="cyt_tran_rel"/>
    <property type="match status" value="1"/>
</dbReference>
<dbReference type="Gene3D" id="3.30.1300.10">
    <property type="entry name" value="Pantoate-beta-alanine ligase, C-terminal domain"/>
    <property type="match status" value="1"/>
</dbReference>
<dbReference type="InterPro" id="IPR042176">
    <property type="entry name" value="Pantoate_ligase_C"/>
</dbReference>
<evidence type="ECO:0000256" key="6">
    <source>
        <dbReference type="ARBA" id="ARBA00022840"/>
    </source>
</evidence>
<feature type="binding site" evidence="8">
    <location>
        <position position="69"/>
    </location>
    <ligand>
        <name>(R)-pantoate</name>
        <dbReference type="ChEBI" id="CHEBI:15980"/>
    </ligand>
</feature>
<dbReference type="SUPFAM" id="SSF52374">
    <property type="entry name" value="Nucleotidylyl transferase"/>
    <property type="match status" value="1"/>
</dbReference>
<dbReference type="CDD" id="cd00560">
    <property type="entry name" value="PanC"/>
    <property type="match status" value="1"/>
</dbReference>
<feature type="binding site" evidence="8">
    <location>
        <position position="185"/>
    </location>
    <ligand>
        <name>ATP</name>
        <dbReference type="ChEBI" id="CHEBI:30616"/>
    </ligand>
</feature>
<dbReference type="Proteomes" id="UP001626536">
    <property type="component" value="Chromosome"/>
</dbReference>
<keyword evidence="10" id="KW-1185">Reference proteome</keyword>
<feature type="binding site" evidence="8">
    <location>
        <begin position="38"/>
        <end position="45"/>
    </location>
    <ligand>
        <name>ATP</name>
        <dbReference type="ChEBI" id="CHEBI:30616"/>
    </ligand>
</feature>
<dbReference type="EMBL" id="CP136862">
    <property type="protein sequence ID" value="WOJ88693.1"/>
    <property type="molecule type" value="Genomic_DNA"/>
</dbReference>
<organism evidence="9 10">
    <name type="scientific">Methylocapsa polymorpha</name>
    <dbReference type="NCBI Taxonomy" id="3080828"/>
    <lineage>
        <taxon>Bacteria</taxon>
        <taxon>Pseudomonadati</taxon>
        <taxon>Pseudomonadota</taxon>
        <taxon>Alphaproteobacteria</taxon>
        <taxon>Hyphomicrobiales</taxon>
        <taxon>Beijerinckiaceae</taxon>
        <taxon>Methylocapsa</taxon>
    </lineage>
</organism>
<dbReference type="InterPro" id="IPR004821">
    <property type="entry name" value="Cyt_trans-like"/>
</dbReference>